<reference evidence="1" key="1">
    <citation type="journal article" date="2020" name="G3 (Bethesda)">
        <title>High-Quality Assemblies for Three Invasive Social Wasps from the &lt;i&gt;Vespula&lt;/i&gt; Genus.</title>
        <authorList>
            <person name="Harrop T.W.R."/>
            <person name="Guhlin J."/>
            <person name="McLaughlin G.M."/>
            <person name="Permina E."/>
            <person name="Stockwell P."/>
            <person name="Gilligan J."/>
            <person name="Le Lec M.F."/>
            <person name="Gruber M.A.M."/>
            <person name="Quinn O."/>
            <person name="Lovegrove M."/>
            <person name="Duncan E.J."/>
            <person name="Remnant E.J."/>
            <person name="Van Eeckhoven J."/>
            <person name="Graham B."/>
            <person name="Knapp R.A."/>
            <person name="Langford K.W."/>
            <person name="Kronenberg Z."/>
            <person name="Press M.O."/>
            <person name="Eacker S.M."/>
            <person name="Wilson-Rankin E.E."/>
            <person name="Purcell J."/>
            <person name="Lester P.J."/>
            <person name="Dearden P.K."/>
        </authorList>
    </citation>
    <scope>NUCLEOTIDE SEQUENCE</scope>
    <source>
        <strain evidence="1">Volc-1</strain>
    </source>
</reference>
<proteinExistence type="predicted"/>
<protein>
    <submittedName>
        <fullName evidence="1">Uncharacterized protein</fullName>
    </submittedName>
</protein>
<sequence length="129" mass="14862">MYCDASTLRKSSSSSRTPGNALISVLQSGRTKQGQPHYNEKRRLSLSSRGWCVLSWKDVSTRILSPFLRELEKHLPFDEAYIKNIMYNMQRITGYPSSLTEMRDRVEECPVICRNSNYARIRLPMSGVI</sequence>
<dbReference type="Proteomes" id="UP000600918">
    <property type="component" value="Unassembled WGS sequence"/>
</dbReference>
<keyword evidence="2" id="KW-1185">Reference proteome</keyword>
<comment type="caution">
    <text evidence="1">The sequence shown here is derived from an EMBL/GenBank/DDBJ whole genome shotgun (WGS) entry which is preliminary data.</text>
</comment>
<evidence type="ECO:0000313" key="2">
    <source>
        <dbReference type="Proteomes" id="UP000600918"/>
    </source>
</evidence>
<evidence type="ECO:0000313" key="1">
    <source>
        <dbReference type="EMBL" id="KAF7422055.1"/>
    </source>
</evidence>
<gene>
    <name evidence="1" type="ORF">H0235_009891</name>
</gene>
<dbReference type="AlphaFoldDB" id="A0A834U8W4"/>
<name>A0A834U8W4_VESPE</name>
<dbReference type="EMBL" id="JACSDY010000008">
    <property type="protein sequence ID" value="KAF7422055.1"/>
    <property type="molecule type" value="Genomic_DNA"/>
</dbReference>
<accession>A0A834U8W4</accession>
<organism evidence="1 2">
    <name type="scientific">Vespula pensylvanica</name>
    <name type="common">Western yellow jacket</name>
    <name type="synonym">Wasp</name>
    <dbReference type="NCBI Taxonomy" id="30213"/>
    <lineage>
        <taxon>Eukaryota</taxon>
        <taxon>Metazoa</taxon>
        <taxon>Ecdysozoa</taxon>
        <taxon>Arthropoda</taxon>
        <taxon>Hexapoda</taxon>
        <taxon>Insecta</taxon>
        <taxon>Pterygota</taxon>
        <taxon>Neoptera</taxon>
        <taxon>Endopterygota</taxon>
        <taxon>Hymenoptera</taxon>
        <taxon>Apocrita</taxon>
        <taxon>Aculeata</taxon>
        <taxon>Vespoidea</taxon>
        <taxon>Vespidae</taxon>
        <taxon>Vespinae</taxon>
        <taxon>Vespula</taxon>
    </lineage>
</organism>